<gene>
    <name evidence="1" type="ORF">ACFO5T_09935</name>
</gene>
<organism evidence="1 2">
    <name type="scientific">Dokdonia genika</name>
    <dbReference type="NCBI Taxonomy" id="308113"/>
    <lineage>
        <taxon>Bacteria</taxon>
        <taxon>Pseudomonadati</taxon>
        <taxon>Bacteroidota</taxon>
        <taxon>Flavobacteriia</taxon>
        <taxon>Flavobacteriales</taxon>
        <taxon>Flavobacteriaceae</taxon>
        <taxon>Dokdonia</taxon>
    </lineage>
</organism>
<dbReference type="SUPFAM" id="SSF51126">
    <property type="entry name" value="Pectin lyase-like"/>
    <property type="match status" value="1"/>
</dbReference>
<comment type="caution">
    <text evidence="1">The sequence shown here is derived from an EMBL/GenBank/DDBJ whole genome shotgun (WGS) entry which is preliminary data.</text>
</comment>
<evidence type="ECO:0008006" key="3">
    <source>
        <dbReference type="Google" id="ProtNLM"/>
    </source>
</evidence>
<dbReference type="RefSeq" id="WP_380034023.1">
    <property type="nucleotide sequence ID" value="NZ_JBHSHB010000016.1"/>
</dbReference>
<dbReference type="EMBL" id="JBHSHB010000016">
    <property type="protein sequence ID" value="MFC4690745.1"/>
    <property type="molecule type" value="Genomic_DNA"/>
</dbReference>
<name>A0ABV9LAF9_9FLAO</name>
<keyword evidence="2" id="KW-1185">Reference proteome</keyword>
<dbReference type="InterPro" id="IPR012334">
    <property type="entry name" value="Pectin_lyas_fold"/>
</dbReference>
<dbReference type="InterPro" id="IPR011050">
    <property type="entry name" value="Pectin_lyase_fold/virulence"/>
</dbReference>
<reference evidence="2" key="1">
    <citation type="journal article" date="2019" name="Int. J. Syst. Evol. Microbiol.">
        <title>The Global Catalogue of Microorganisms (GCM) 10K type strain sequencing project: providing services to taxonomists for standard genome sequencing and annotation.</title>
        <authorList>
            <consortium name="The Broad Institute Genomics Platform"/>
            <consortium name="The Broad Institute Genome Sequencing Center for Infectious Disease"/>
            <person name="Wu L."/>
            <person name="Ma J."/>
        </authorList>
    </citation>
    <scope>NUCLEOTIDE SEQUENCE [LARGE SCALE GENOMIC DNA]</scope>
    <source>
        <strain evidence="2">CGMCC 4.7427</strain>
    </source>
</reference>
<evidence type="ECO:0000313" key="2">
    <source>
        <dbReference type="Proteomes" id="UP001595878"/>
    </source>
</evidence>
<proteinExistence type="predicted"/>
<dbReference type="Gene3D" id="2.160.20.10">
    <property type="entry name" value="Single-stranded right-handed beta-helix, Pectin lyase-like"/>
    <property type="match status" value="1"/>
</dbReference>
<accession>A0ABV9LAF9</accession>
<evidence type="ECO:0000313" key="1">
    <source>
        <dbReference type="EMBL" id="MFC4690745.1"/>
    </source>
</evidence>
<protein>
    <recommendedName>
        <fullName evidence="3">Pectate lyase superfamily protein domain-containing protein</fullName>
    </recommendedName>
</protein>
<sequence length="549" mass="61028">MAKNYGAKGDALQLSDFSLKGDILSSPTASFTSLDIGKSVSIAFAGKNAEHLVSTIISVIDNNKVKIADKASKDVVNVLGSYGTDNIKYLQKAIDAAINLDKTLYVDEGIYLVGDRNSITGNTSLRINMNKNNQSFRLVGAGKNKTIFREIDGKTQRLGRYTKIFYHYLNNSNNINEIELSNFSIDKNGRSLTKSPATLYTWEQAHGWSWAASKNVSSKINAIILRDLEIIDKIGAGINFSSSNVLVNDVVIQNITERNFNGSIKGAINYGQRGDLEISCFSPSITMKELDLRYIQIEPVRSMSAIKGRERHVTIKNSIIQTLDYTESDNGNPLYSSLTVDSLVSSNFLVRSIRFSVTNSTLSVKNLINSVDGSFRNCRFLLPYDLETNKIKPINNSYLKTLGNIKNNISYDNCSFIIDDSNPSIKPIGNALTASSKVTRLDNNTITIQNCTFDERLESTVNAYGNGSWSFINNKLSGRDKIIIGGSYGVYTSQMTLDNNTITNNSQGEIFVNNNNDLWTIDLSQENEEITQRLKLKKPRSFKKNQIIK</sequence>
<dbReference type="Proteomes" id="UP001595878">
    <property type="component" value="Unassembled WGS sequence"/>
</dbReference>